<dbReference type="EMBL" id="ML733525">
    <property type="protein sequence ID" value="KAB8214694.1"/>
    <property type="molecule type" value="Genomic_DNA"/>
</dbReference>
<dbReference type="PROSITE" id="PS50975">
    <property type="entry name" value="ATP_GRASP"/>
    <property type="match status" value="1"/>
</dbReference>
<name>A0A5N6ED11_9EURO</name>
<gene>
    <name evidence="6" type="ORF">BDV33DRAFT_209023</name>
</gene>
<keyword evidence="1" id="KW-0436">Ligase</keyword>
<dbReference type="Gene3D" id="3.30.1490.20">
    <property type="entry name" value="ATP-grasp fold, A domain"/>
    <property type="match status" value="1"/>
</dbReference>
<keyword evidence="3 4" id="KW-0067">ATP-binding</keyword>
<organism evidence="6 7">
    <name type="scientific">Aspergillus novoparasiticus</name>
    <dbReference type="NCBI Taxonomy" id="986946"/>
    <lineage>
        <taxon>Eukaryota</taxon>
        <taxon>Fungi</taxon>
        <taxon>Dikarya</taxon>
        <taxon>Ascomycota</taxon>
        <taxon>Pezizomycotina</taxon>
        <taxon>Eurotiomycetes</taxon>
        <taxon>Eurotiomycetidae</taxon>
        <taxon>Eurotiales</taxon>
        <taxon>Aspergillaceae</taxon>
        <taxon>Aspergillus</taxon>
        <taxon>Aspergillus subgen. Circumdati</taxon>
    </lineage>
</organism>
<evidence type="ECO:0000256" key="1">
    <source>
        <dbReference type="ARBA" id="ARBA00022598"/>
    </source>
</evidence>
<dbReference type="PANTHER" id="PTHR43585:SF2">
    <property type="entry name" value="ATP-GRASP ENZYME FSQD"/>
    <property type="match status" value="1"/>
</dbReference>
<proteinExistence type="predicted"/>
<evidence type="ECO:0000313" key="6">
    <source>
        <dbReference type="EMBL" id="KAB8214694.1"/>
    </source>
</evidence>
<dbReference type="Pfam" id="PF07478">
    <property type="entry name" value="Dala_Dala_lig_C"/>
    <property type="match status" value="1"/>
</dbReference>
<dbReference type="GO" id="GO:0046872">
    <property type="term" value="F:metal ion binding"/>
    <property type="evidence" value="ECO:0007669"/>
    <property type="project" value="InterPro"/>
</dbReference>
<accession>A0A5N6ED11</accession>
<dbReference type="Gene3D" id="3.30.470.20">
    <property type="entry name" value="ATP-grasp fold, B domain"/>
    <property type="match status" value="1"/>
</dbReference>
<evidence type="ECO:0000256" key="4">
    <source>
        <dbReference type="PROSITE-ProRule" id="PRU00409"/>
    </source>
</evidence>
<evidence type="ECO:0000259" key="5">
    <source>
        <dbReference type="PROSITE" id="PS50975"/>
    </source>
</evidence>
<dbReference type="Proteomes" id="UP000326799">
    <property type="component" value="Unassembled WGS sequence"/>
</dbReference>
<sequence>MAIPLEIYGKLRCRFTENALQLHANWTLYTLPSSNLQSIILEVPCLTDSEISLLSDGSSVQISLEIDASSSSQLVEVCNAQSHPWVTRWLDSIRQLYVRDSPQDVRLVLILPLQSGYLVRDDILQVRLSGSHKAHAIFSCVDPGQFVSAMPASRTTQKMDEIFGTAVGGFLFANDEMEFRNSDVLHVLEVCLTLPWVINHQYERRRIALVKGVSNFNSRNRLFDAAVGLRIGLVILDKPGHWLQGNDEFSHIIDEFIPIDVTNDNGLPGRIVTAIKDCSLPIDGISTIRDRYLYATVQAAEMLSFPTSTSKAIELCIDKALMRGLVSYPFPYEERISLLKDEELETLPSPMIIKPSRAGGSFGVFLARTKDELLRAENRIKELGKNPVVEPYLDGPEVDVNIVLQDGKVLHTEVVDNLPTMAEGFPSQFQTQSWMDTGSLFPSSLPDTELTLLRETTSWYLQKMGFRSGVFHCEARVLRSGCTYSSKVSGYPRLTKLGKPHDSSPKVAIIEMNARAPGTRASEASIHYTGVDYYALSLLAALRNDERFRALATPFKTRAKWWGTGAIVAEKGGIFTPIEMFDALAAKSPEIMKNVVQWTVFFKDGDRIDDPFVKGHFHWVAWFLAYSDIGRSDLESIVENVRESLRFSIT</sequence>
<dbReference type="InterPro" id="IPR041472">
    <property type="entry name" value="BL00235/CARNS1_N"/>
</dbReference>
<dbReference type="InterPro" id="IPR052032">
    <property type="entry name" value="ATP-dep_AA_Ligase"/>
</dbReference>
<dbReference type="GO" id="GO:0005524">
    <property type="term" value="F:ATP binding"/>
    <property type="evidence" value="ECO:0007669"/>
    <property type="project" value="UniProtKB-UniRule"/>
</dbReference>
<feature type="domain" description="ATP-grasp" evidence="5">
    <location>
        <begin position="322"/>
        <end position="542"/>
    </location>
</feature>
<evidence type="ECO:0000313" key="7">
    <source>
        <dbReference type="Proteomes" id="UP000326799"/>
    </source>
</evidence>
<dbReference type="AlphaFoldDB" id="A0A5N6ED11"/>
<dbReference type="Pfam" id="PF18130">
    <property type="entry name" value="ATPgrasp_N"/>
    <property type="match status" value="1"/>
</dbReference>
<keyword evidence="2 4" id="KW-0547">Nucleotide-binding</keyword>
<dbReference type="PANTHER" id="PTHR43585">
    <property type="entry name" value="FUMIPYRROLE BIOSYNTHESIS PROTEIN C"/>
    <property type="match status" value="1"/>
</dbReference>
<evidence type="ECO:0000256" key="2">
    <source>
        <dbReference type="ARBA" id="ARBA00022741"/>
    </source>
</evidence>
<dbReference type="SUPFAM" id="SSF56059">
    <property type="entry name" value="Glutathione synthetase ATP-binding domain-like"/>
    <property type="match status" value="1"/>
</dbReference>
<reference evidence="6 7" key="1">
    <citation type="submission" date="2019-04" db="EMBL/GenBank/DDBJ databases">
        <title>Fungal friends and foes A comparative genomics study of 23 Aspergillus species from section Flavi.</title>
        <authorList>
            <consortium name="DOE Joint Genome Institute"/>
            <person name="Kjaerbolling I."/>
            <person name="Vesth T.C."/>
            <person name="Frisvad J.C."/>
            <person name="Nybo J.L."/>
            <person name="Theobald S."/>
            <person name="Kildgaard S."/>
            <person name="Petersen T.I."/>
            <person name="Kuo A."/>
            <person name="Sato A."/>
            <person name="Lyhne E.K."/>
            <person name="Kogle M.E."/>
            <person name="Wiebenga A."/>
            <person name="Kun R.S."/>
            <person name="Lubbers R.J."/>
            <person name="Makela M.R."/>
            <person name="Barry K."/>
            <person name="Chovatia M."/>
            <person name="Clum A."/>
            <person name="Daum C."/>
            <person name="Haridas S."/>
            <person name="He G."/>
            <person name="LaButti K."/>
            <person name="Lipzen A."/>
            <person name="Mondo S."/>
            <person name="Pangilinan J."/>
            <person name="Riley R."/>
            <person name="Salamov A."/>
            <person name="Simmons B.A."/>
            <person name="Magnuson J.K."/>
            <person name="Henrissat B."/>
            <person name="Mortensen U.H."/>
            <person name="Larsen T.O."/>
            <person name="De vries R.P."/>
            <person name="Grigoriev I.V."/>
            <person name="Machida M."/>
            <person name="Baker S.E."/>
            <person name="Andersen M.R."/>
        </authorList>
    </citation>
    <scope>NUCLEOTIDE SEQUENCE [LARGE SCALE GENOMIC DNA]</scope>
    <source>
        <strain evidence="6 7">CBS 126849</strain>
    </source>
</reference>
<evidence type="ECO:0000256" key="3">
    <source>
        <dbReference type="ARBA" id="ARBA00022840"/>
    </source>
</evidence>
<dbReference type="InterPro" id="IPR013815">
    <property type="entry name" value="ATP_grasp_subdomain_1"/>
</dbReference>
<dbReference type="InterPro" id="IPR011095">
    <property type="entry name" value="Dala_Dala_lig_C"/>
</dbReference>
<dbReference type="Gene3D" id="3.40.50.20">
    <property type="match status" value="1"/>
</dbReference>
<dbReference type="InterPro" id="IPR011761">
    <property type="entry name" value="ATP-grasp"/>
</dbReference>
<dbReference type="GO" id="GO:0008716">
    <property type="term" value="F:D-alanine-D-alanine ligase activity"/>
    <property type="evidence" value="ECO:0007669"/>
    <property type="project" value="InterPro"/>
</dbReference>
<keyword evidence="7" id="KW-1185">Reference proteome</keyword>
<protein>
    <recommendedName>
        <fullName evidence="5">ATP-grasp domain-containing protein</fullName>
    </recommendedName>
</protein>